<dbReference type="InterPro" id="IPR048465">
    <property type="entry name" value="Maestro-like_HEAT"/>
</dbReference>
<feature type="domain" description="Immunoglobulin" evidence="4">
    <location>
        <begin position="879"/>
        <end position="984"/>
    </location>
</feature>
<evidence type="ECO:0000259" key="4">
    <source>
        <dbReference type="SMART" id="SM00409"/>
    </source>
</evidence>
<keyword evidence="3" id="KW-0472">Membrane</keyword>
<dbReference type="InterPro" id="IPR013783">
    <property type="entry name" value="Ig-like_fold"/>
</dbReference>
<dbReference type="EMBL" id="SWJQ01000190">
    <property type="protein sequence ID" value="TRZ19317.1"/>
    <property type="molecule type" value="Genomic_DNA"/>
</dbReference>
<name>A0A8K1GIW6_9PASS</name>
<organism evidence="5 6">
    <name type="scientific">Zosterops borbonicus</name>
    <dbReference type="NCBI Taxonomy" id="364589"/>
    <lineage>
        <taxon>Eukaryota</taxon>
        <taxon>Metazoa</taxon>
        <taxon>Chordata</taxon>
        <taxon>Craniata</taxon>
        <taxon>Vertebrata</taxon>
        <taxon>Euteleostomi</taxon>
        <taxon>Archelosauria</taxon>
        <taxon>Archosauria</taxon>
        <taxon>Dinosauria</taxon>
        <taxon>Saurischia</taxon>
        <taxon>Theropoda</taxon>
        <taxon>Coelurosauria</taxon>
        <taxon>Aves</taxon>
        <taxon>Neognathae</taxon>
        <taxon>Neoaves</taxon>
        <taxon>Telluraves</taxon>
        <taxon>Australaves</taxon>
        <taxon>Passeriformes</taxon>
        <taxon>Sylvioidea</taxon>
        <taxon>Zosteropidae</taxon>
        <taxon>Zosterops</taxon>
    </lineage>
</organism>
<dbReference type="PANTHER" id="PTHR23120:SF42">
    <property type="entry name" value="MAESTRO HEAT-LIKE REPEAT FAMILY MEMBER 3"/>
    <property type="match status" value="1"/>
</dbReference>
<dbReference type="SUPFAM" id="SSF48371">
    <property type="entry name" value="ARM repeat"/>
    <property type="match status" value="1"/>
</dbReference>
<feature type="domain" description="Immunoglobulin" evidence="4">
    <location>
        <begin position="1004"/>
        <end position="1107"/>
    </location>
</feature>
<dbReference type="Gene3D" id="1.25.10.10">
    <property type="entry name" value="Leucine-rich Repeat Variant"/>
    <property type="match status" value="1"/>
</dbReference>
<keyword evidence="6" id="KW-1185">Reference proteome</keyword>
<dbReference type="Proteomes" id="UP000796761">
    <property type="component" value="Unassembled WGS sequence"/>
</dbReference>
<comment type="caution">
    <text evidence="5">The sequence shown here is derived from an EMBL/GenBank/DDBJ whole genome shotgun (WGS) entry which is preliminary data.</text>
</comment>
<protein>
    <recommendedName>
        <fullName evidence="4">Immunoglobulin domain-containing protein</fullName>
    </recommendedName>
</protein>
<keyword evidence="1" id="KW-0677">Repeat</keyword>
<reference evidence="5" key="1">
    <citation type="submission" date="2019-04" db="EMBL/GenBank/DDBJ databases">
        <title>Genome assembly of Zosterops borbonicus 15179.</title>
        <authorList>
            <person name="Leroy T."/>
            <person name="Anselmetti Y."/>
            <person name="Tilak M.-K."/>
            <person name="Nabholz B."/>
        </authorList>
    </citation>
    <scope>NUCLEOTIDE SEQUENCE</scope>
    <source>
        <strain evidence="5">HGM_15179</strain>
        <tissue evidence="5">Muscle</tissue>
    </source>
</reference>
<dbReference type="OrthoDB" id="9196188at2759"/>
<dbReference type="Pfam" id="PF23227">
    <property type="entry name" value="HEAT_MROH2B_C"/>
    <property type="match status" value="1"/>
</dbReference>
<dbReference type="InterPro" id="IPR055406">
    <property type="entry name" value="HEAT_Maestro"/>
</dbReference>
<evidence type="ECO:0000256" key="3">
    <source>
        <dbReference type="SAM" id="Phobius"/>
    </source>
</evidence>
<dbReference type="AlphaFoldDB" id="A0A8K1GIW6"/>
<feature type="region of interest" description="Disordered" evidence="2">
    <location>
        <begin position="1"/>
        <end position="24"/>
    </location>
</feature>
<feature type="transmembrane region" description="Helical" evidence="3">
    <location>
        <begin position="841"/>
        <end position="863"/>
    </location>
</feature>
<dbReference type="GO" id="GO:0005737">
    <property type="term" value="C:cytoplasm"/>
    <property type="evidence" value="ECO:0007669"/>
    <property type="project" value="TreeGrafter"/>
</dbReference>
<dbReference type="SUPFAM" id="SSF48726">
    <property type="entry name" value="Immunoglobulin"/>
    <property type="match status" value="2"/>
</dbReference>
<dbReference type="InterPro" id="IPR036179">
    <property type="entry name" value="Ig-like_dom_sf"/>
</dbReference>
<proteinExistence type="predicted"/>
<dbReference type="Pfam" id="PF23210">
    <property type="entry name" value="HEAT_Maestro_2"/>
    <property type="match status" value="1"/>
</dbReference>
<feature type="transmembrane region" description="Helical" evidence="3">
    <location>
        <begin position="1118"/>
        <end position="1142"/>
    </location>
</feature>
<dbReference type="CDD" id="cd00099">
    <property type="entry name" value="IgV"/>
    <property type="match status" value="1"/>
</dbReference>
<feature type="compositionally biased region" description="Low complexity" evidence="2">
    <location>
        <begin position="75"/>
        <end position="86"/>
    </location>
</feature>
<dbReference type="InterPro" id="IPR055408">
    <property type="entry name" value="HEAT_MROH2B-like"/>
</dbReference>
<accession>A0A8K1GIW6</accession>
<sequence length="1201" mass="134430">MGTLEPAVGVTQTQLEEKSPLSEPAGPVVSVLGCSFRGVEGRVLGKMEQEGLMDMIVWMEEKPLAAPREAWEETSSQGSQGSGCSQPVSFYDKTTLQPLQLDASWLPIYAVSEDAVDFIMAFVSSLDKDTHKFTFLKSTYVLCKTALKSDLTEGLDLFCQSCEVVENIMDLLEKEPRDRMTSQIRYLAMITIEELCLVENVLEGKTRNLLSACFSSVFLLPSEREMSYQSMTLYTKTLKAMDTMLMTVVLSFPISSVSKELQDIFEMLLAFARSEREVVQERAVGRIGVLTSLLSNYSTLKASVSFGRESSEPVCLGDISVPLMGRLVGRLIIFRYSKEQISYTAFHALFSLAEFLYKSRPRDELDQLSWEVATTSSLCSLSTRDCTQAFGRYLNSNERTDVILEAIEAMRDDSILDKEVPSSMLDVIIGDPDFWLADVPKVVNSILENLPCITTESGCRKVESLFLRLTNEYTSAVPCQKMETLFFIKAKKIEAFLPSMMKILEVGSEDEKLKMVVIFQNVLGHLKKSKTSSIAVALVGKILPLFDSVSQLRELSLCLLSDLLRSVVTRDERKMRREVRRALIPLLFRLNDRYPSVAKASREALFAAAELLKWKQLKHLLQKERMWELGECLLMKRRSRAEDYMQQSLPYLRDSQSSVRLAAVRFIGIATRHMRDHDLETQAHILSDIAMSTVGSAEGTPNSSSGNTNVTVYHCKDCKLSPCSFEKSDKIAETHKTFLDVVTNETHVTVCFEQANSYVEGIYGVFWKRAGGAGISCGILNSGENGRGNSSTEKNICCEAQTDIWRPNPILKCYTQKSHPKPIKLPVAIGNPEFLTSNNNIIGLLFAFVAAVVATGGTIMCYLRRRWWHCQGGGSEQPTDVISAWEGDSISITCPMKGSQNQVVMNLRVIGQNVHVINFPKEETPTINPVFVNRTNYSKEGENLKITLHRLQESDSEIYQCSEIVEVNDRPKHLYGKKTIVVVKGFAIPPLNKAESSKALEQSPLYANPEQGQSVSISCVLKSSPENEEFHLLRTQVQPGRVLLVSHKNESEVSPAFGNRLEYSREGNRIVVTLHNLQEKDSDNYICVEQVEGSPLLSASGTMLLVKEGEQACEESSWGLYVLLTVVALLFCALVCCTLCRVDVKKYFQKKKPTVVYEDMSFNSRRSTLKMYGNAGIMDMFNSAQFSVKKQHFGAKCNTWG</sequence>
<dbReference type="PANTHER" id="PTHR23120">
    <property type="entry name" value="MAESTRO-RELATED HEAT DOMAIN-CONTAINING"/>
    <property type="match status" value="1"/>
</dbReference>
<keyword evidence="3" id="KW-0812">Transmembrane</keyword>
<dbReference type="Gene3D" id="2.60.40.10">
    <property type="entry name" value="Immunoglobulins"/>
    <property type="match status" value="2"/>
</dbReference>
<dbReference type="Pfam" id="PF07686">
    <property type="entry name" value="V-set"/>
    <property type="match status" value="1"/>
</dbReference>
<dbReference type="InterPro" id="IPR045206">
    <property type="entry name" value="Maestro_heat-like_prot"/>
</dbReference>
<evidence type="ECO:0000256" key="1">
    <source>
        <dbReference type="ARBA" id="ARBA00022737"/>
    </source>
</evidence>
<dbReference type="SMART" id="SM00409">
    <property type="entry name" value="IG"/>
    <property type="match status" value="2"/>
</dbReference>
<dbReference type="InterPro" id="IPR011989">
    <property type="entry name" value="ARM-like"/>
</dbReference>
<dbReference type="InterPro" id="IPR016024">
    <property type="entry name" value="ARM-type_fold"/>
</dbReference>
<dbReference type="Pfam" id="PF21047">
    <property type="entry name" value="HEAT_Maestro"/>
    <property type="match status" value="1"/>
</dbReference>
<feature type="region of interest" description="Disordered" evidence="2">
    <location>
        <begin position="67"/>
        <end position="86"/>
    </location>
</feature>
<evidence type="ECO:0000256" key="2">
    <source>
        <dbReference type="SAM" id="MobiDB-lite"/>
    </source>
</evidence>
<evidence type="ECO:0000313" key="6">
    <source>
        <dbReference type="Proteomes" id="UP000796761"/>
    </source>
</evidence>
<dbReference type="InterPro" id="IPR013106">
    <property type="entry name" value="Ig_V-set"/>
</dbReference>
<dbReference type="InterPro" id="IPR003599">
    <property type="entry name" value="Ig_sub"/>
</dbReference>
<gene>
    <name evidence="5" type="ORF">HGM15179_007795</name>
</gene>
<keyword evidence="3" id="KW-1133">Transmembrane helix</keyword>
<evidence type="ECO:0000313" key="5">
    <source>
        <dbReference type="EMBL" id="TRZ19317.1"/>
    </source>
</evidence>